<reference evidence="4" key="1">
    <citation type="journal article" date="2014" name="Int. J. Syst. Evol. Microbiol.">
        <title>Complete genome of a new Firmicutes species belonging to the dominant human colonic microbiota ('Ruminococcus bicirculans') reveals two chromosomes and a selective capacity to utilize plant glucans.</title>
        <authorList>
            <consortium name="NISC Comparative Sequencing Program"/>
            <person name="Wegmann U."/>
            <person name="Louis P."/>
            <person name="Goesmann A."/>
            <person name="Henrissat B."/>
            <person name="Duncan S.H."/>
            <person name="Flint H.J."/>
        </authorList>
    </citation>
    <scope>NUCLEOTIDE SEQUENCE</scope>
    <source>
        <strain evidence="4">NBRC 107169</strain>
    </source>
</reference>
<organism evidence="4 5">
    <name type="scientific">Maritalea porphyrae</name>
    <dbReference type="NCBI Taxonomy" id="880732"/>
    <lineage>
        <taxon>Bacteria</taxon>
        <taxon>Pseudomonadati</taxon>
        <taxon>Pseudomonadota</taxon>
        <taxon>Alphaproteobacteria</taxon>
        <taxon>Hyphomicrobiales</taxon>
        <taxon>Devosiaceae</taxon>
        <taxon>Maritalea</taxon>
    </lineage>
</organism>
<dbReference type="Proteomes" id="UP001161405">
    <property type="component" value="Unassembled WGS sequence"/>
</dbReference>
<evidence type="ECO:0000256" key="1">
    <source>
        <dbReference type="PROSITE-ProRule" id="PRU00169"/>
    </source>
</evidence>
<protein>
    <submittedName>
        <fullName evidence="4">Response regulator</fullName>
    </submittedName>
</protein>
<dbReference type="RefSeq" id="WP_284360875.1">
    <property type="nucleotide sequence ID" value="NZ_BSNI01000001.1"/>
</dbReference>
<comment type="caution">
    <text evidence="4">The sequence shown here is derived from an EMBL/GenBank/DDBJ whole genome shotgun (WGS) entry which is preliminary data.</text>
</comment>
<dbReference type="InterPro" id="IPR011006">
    <property type="entry name" value="CheY-like_superfamily"/>
</dbReference>
<feature type="modified residue" description="4-aspartylphosphate" evidence="1">
    <location>
        <position position="58"/>
    </location>
</feature>
<keyword evidence="5" id="KW-1185">Reference proteome</keyword>
<keyword evidence="1" id="KW-0597">Phosphoprotein</keyword>
<evidence type="ECO:0000313" key="5">
    <source>
        <dbReference type="Proteomes" id="UP001161405"/>
    </source>
</evidence>
<reference evidence="4" key="2">
    <citation type="submission" date="2023-01" db="EMBL/GenBank/DDBJ databases">
        <title>Draft genome sequence of Maritalea porphyrae strain NBRC 107169.</title>
        <authorList>
            <person name="Sun Q."/>
            <person name="Mori K."/>
        </authorList>
    </citation>
    <scope>NUCLEOTIDE SEQUENCE</scope>
    <source>
        <strain evidence="4">NBRC 107169</strain>
    </source>
</reference>
<name>A0ABQ5UL10_9HYPH</name>
<dbReference type="Pfam" id="PF00072">
    <property type="entry name" value="Response_reg"/>
    <property type="match status" value="1"/>
</dbReference>
<dbReference type="SUPFAM" id="SSF52172">
    <property type="entry name" value="CheY-like"/>
    <property type="match status" value="1"/>
</dbReference>
<evidence type="ECO:0000313" key="4">
    <source>
        <dbReference type="EMBL" id="GLQ15822.1"/>
    </source>
</evidence>
<accession>A0ABQ5UL10</accession>
<dbReference type="SMART" id="SM00448">
    <property type="entry name" value="REC"/>
    <property type="match status" value="1"/>
</dbReference>
<gene>
    <name evidence="4" type="ORF">GCM10007879_00710</name>
</gene>
<sequence length="176" mass="19609">MSKYSSQQVVIYAEQRPIIDCVRSALRTMDVRDVALFTKAEGAIKHLQTKTVDVLIVDDSLTGQNPLEFVAKLRIDKNIVSRLVPVILISDNGLPRTVMRAIKAGVDEVLVKPVAEKAVQLRIEKTIDNPRECISVPSGYVGPDRRRSIKDFMSGDERREEDKASVLPRNVGNAPE</sequence>
<evidence type="ECO:0000259" key="3">
    <source>
        <dbReference type="PROSITE" id="PS50110"/>
    </source>
</evidence>
<dbReference type="PROSITE" id="PS50110">
    <property type="entry name" value="RESPONSE_REGULATORY"/>
    <property type="match status" value="1"/>
</dbReference>
<feature type="region of interest" description="Disordered" evidence="2">
    <location>
        <begin position="144"/>
        <end position="176"/>
    </location>
</feature>
<dbReference type="EMBL" id="BSNI01000001">
    <property type="protein sequence ID" value="GLQ15822.1"/>
    <property type="molecule type" value="Genomic_DNA"/>
</dbReference>
<proteinExistence type="predicted"/>
<feature type="compositionally biased region" description="Basic and acidic residues" evidence="2">
    <location>
        <begin position="144"/>
        <end position="164"/>
    </location>
</feature>
<dbReference type="InterPro" id="IPR001789">
    <property type="entry name" value="Sig_transdc_resp-reg_receiver"/>
</dbReference>
<dbReference type="Gene3D" id="3.40.50.2300">
    <property type="match status" value="1"/>
</dbReference>
<feature type="domain" description="Response regulatory" evidence="3">
    <location>
        <begin position="8"/>
        <end position="127"/>
    </location>
</feature>
<evidence type="ECO:0000256" key="2">
    <source>
        <dbReference type="SAM" id="MobiDB-lite"/>
    </source>
</evidence>